<name>A0A3M0GFW9_9FLAO</name>
<comment type="similarity">
    <text evidence="3">Belongs to the peptidase M1 family.</text>
</comment>
<dbReference type="Proteomes" id="UP000281985">
    <property type="component" value="Unassembled WGS sequence"/>
</dbReference>
<dbReference type="PANTHER" id="PTHR11533">
    <property type="entry name" value="PROTEASE M1 ZINC METALLOPROTEASE"/>
    <property type="match status" value="1"/>
</dbReference>
<evidence type="ECO:0000256" key="11">
    <source>
        <dbReference type="ARBA" id="ARBA00023049"/>
    </source>
</evidence>
<dbReference type="GO" id="GO:0016285">
    <property type="term" value="F:alanyl aminopeptidase activity"/>
    <property type="evidence" value="ECO:0007669"/>
    <property type="project" value="UniProtKB-EC"/>
</dbReference>
<evidence type="ECO:0000256" key="3">
    <source>
        <dbReference type="ARBA" id="ARBA00010136"/>
    </source>
</evidence>
<keyword evidence="15" id="KW-1185">Reference proteome</keyword>
<dbReference type="GO" id="GO:0005615">
    <property type="term" value="C:extracellular space"/>
    <property type="evidence" value="ECO:0007669"/>
    <property type="project" value="TreeGrafter"/>
</dbReference>
<evidence type="ECO:0000256" key="2">
    <source>
        <dbReference type="ARBA" id="ARBA00001947"/>
    </source>
</evidence>
<organism evidence="14 15">
    <name type="scientific">Dokdonia sinensis</name>
    <dbReference type="NCBI Taxonomy" id="2479847"/>
    <lineage>
        <taxon>Bacteria</taxon>
        <taxon>Pseudomonadati</taxon>
        <taxon>Bacteroidota</taxon>
        <taxon>Flavobacteriia</taxon>
        <taxon>Flavobacteriales</taxon>
        <taxon>Flavobacteriaceae</taxon>
        <taxon>Dokdonia</taxon>
    </lineage>
</organism>
<dbReference type="InterPro" id="IPR042097">
    <property type="entry name" value="Aminopeptidase_N-like_N_sf"/>
</dbReference>
<evidence type="ECO:0000256" key="8">
    <source>
        <dbReference type="ARBA" id="ARBA00022723"/>
    </source>
</evidence>
<dbReference type="InterPro" id="IPR014782">
    <property type="entry name" value="Peptidase_M1_dom"/>
</dbReference>
<accession>A0A3M0GFW9</accession>
<dbReference type="PANTHER" id="PTHR11533:SF174">
    <property type="entry name" value="PUROMYCIN-SENSITIVE AMINOPEPTIDASE-RELATED"/>
    <property type="match status" value="1"/>
</dbReference>
<keyword evidence="8" id="KW-0479">Metal-binding</keyword>
<keyword evidence="6" id="KW-0031">Aminopeptidase</keyword>
<evidence type="ECO:0000313" key="14">
    <source>
        <dbReference type="EMBL" id="RMB60503.1"/>
    </source>
</evidence>
<dbReference type="InterPro" id="IPR050344">
    <property type="entry name" value="Peptidase_M1_aminopeptidases"/>
</dbReference>
<dbReference type="RefSeq" id="WP_121916907.1">
    <property type="nucleotide sequence ID" value="NZ_REFV01000005.1"/>
</dbReference>
<dbReference type="InterPro" id="IPR027268">
    <property type="entry name" value="Peptidase_M4/M1_CTD_sf"/>
</dbReference>
<sequence>MKHFFYLMFLVCAFAITCPEFISGAYSQEISPQTAVIDFKEASAYLKLNPEIAEVSGSVTYIFDVLTTVDTLKLDARNFSKASASLNGKSVDIVKTASALKIPYPFSPSQRNILQVDYETAPQSAIYFVNNQGSPQLWTQGQGKYTSHWLPSIDDMNDKMTFDFKIESPSKYTVIANGTLLSKSVEEDNTVWEYDMSQPMSSYLTAIVVGEYNKTVEAATSGVSLEHYYYPQDAEKVEPTYRYTKQIFDFLETEIGIPYPWKIYKQAPVKDFLYAGMENTSLTIFSDSFMVDNIGFNDRNYVNVNAHELAHQWFGDLVTETRSEHHWLHEGFATYYALLAEREIFGDDYFYFKLYQTAEQLKELSDAGKGQKLVATGGSSLTYYQKGAWALHILREKVGEDAFAKAIKAYLLKHAYKNVTTEDFMSEVASASEIDLSNFTKNWLYQSAFQAEEALESLKKSDFMRQYFELQALRGVPFSEKKEALEENLAQDNEYLGQEVVYQLASEPVQETLPLYFQAFDLNNIYIDQAIAESVAPEKIERNLKALFLKMQADVSYETREMVLYKLWAMHDGVLTQEKLDARKKVLDDFDGSFGFSDGNIRLLWLALSFATPDYRAETLNKRIDELTGYTHPSNPFQLRENAFRYALQLDVVNETVLKNLVEASVHHTWRFRESARKMLAQFLENEKYKSQVIQLKEALPENQKAYLKRIGL</sequence>
<dbReference type="EMBL" id="REFV01000005">
    <property type="protein sequence ID" value="RMB60503.1"/>
    <property type="molecule type" value="Genomic_DNA"/>
</dbReference>
<dbReference type="SUPFAM" id="SSF63737">
    <property type="entry name" value="Leukotriene A4 hydrolase N-terminal domain"/>
    <property type="match status" value="1"/>
</dbReference>
<evidence type="ECO:0000256" key="7">
    <source>
        <dbReference type="ARBA" id="ARBA00022670"/>
    </source>
</evidence>
<feature type="domain" description="Aminopeptidase N-like N-terminal" evidence="13">
    <location>
        <begin position="46"/>
        <end position="204"/>
    </location>
</feature>
<evidence type="ECO:0000256" key="5">
    <source>
        <dbReference type="ARBA" id="ARBA00015611"/>
    </source>
</evidence>
<keyword evidence="11" id="KW-0482">Metalloprotease</keyword>
<dbReference type="GO" id="GO:0008270">
    <property type="term" value="F:zinc ion binding"/>
    <property type="evidence" value="ECO:0007669"/>
    <property type="project" value="InterPro"/>
</dbReference>
<evidence type="ECO:0000256" key="10">
    <source>
        <dbReference type="ARBA" id="ARBA00022833"/>
    </source>
</evidence>
<gene>
    <name evidence="14" type="ORF">EAX61_06685</name>
</gene>
<comment type="catalytic activity">
    <reaction evidence="1">
        <text>Release of an N-terminal amino acid, Xaa-|-Yaa- from a peptide, amide or arylamide. Xaa is preferably Ala, but may be most amino acids including Pro (slow action). When a terminal hydrophobic residue is followed by a prolyl residue, the two may be released as an intact Xaa-Pro dipeptide.</text>
        <dbReference type="EC" id="3.4.11.2"/>
    </reaction>
</comment>
<keyword evidence="7" id="KW-0645">Protease</keyword>
<dbReference type="CDD" id="cd09603">
    <property type="entry name" value="M1_APN_like"/>
    <property type="match status" value="1"/>
</dbReference>
<feature type="domain" description="Peptidase M1 membrane alanine aminopeptidase" evidence="12">
    <location>
        <begin position="243"/>
        <end position="443"/>
    </location>
</feature>
<reference evidence="14 15" key="1">
    <citation type="submission" date="2018-10" db="EMBL/GenBank/DDBJ databases">
        <title>Dokdonia luteus sp. nov., isolated from sea water.</title>
        <authorList>
            <person name="Zhou L.Y."/>
            <person name="Du Z.J."/>
        </authorList>
    </citation>
    <scope>NUCLEOTIDE SEQUENCE [LARGE SCALE GENOMIC DNA]</scope>
    <source>
        <strain evidence="14 15">SH27</strain>
    </source>
</reference>
<dbReference type="GO" id="GO:0042277">
    <property type="term" value="F:peptide binding"/>
    <property type="evidence" value="ECO:0007669"/>
    <property type="project" value="TreeGrafter"/>
</dbReference>
<dbReference type="Pfam" id="PF17900">
    <property type="entry name" value="Peptidase_M1_N"/>
    <property type="match status" value="1"/>
</dbReference>
<evidence type="ECO:0000256" key="4">
    <source>
        <dbReference type="ARBA" id="ARBA00012564"/>
    </source>
</evidence>
<evidence type="ECO:0000256" key="6">
    <source>
        <dbReference type="ARBA" id="ARBA00022438"/>
    </source>
</evidence>
<protein>
    <recommendedName>
        <fullName evidence="5">Aminopeptidase N</fullName>
        <ecNumber evidence="4">3.4.11.2</ecNumber>
    </recommendedName>
</protein>
<dbReference type="Gene3D" id="2.60.40.1730">
    <property type="entry name" value="tricorn interacting facor f3 domain"/>
    <property type="match status" value="1"/>
</dbReference>
<dbReference type="SUPFAM" id="SSF55486">
    <property type="entry name" value="Metalloproteases ('zincins'), catalytic domain"/>
    <property type="match status" value="1"/>
</dbReference>
<dbReference type="GO" id="GO:0043171">
    <property type="term" value="P:peptide catabolic process"/>
    <property type="evidence" value="ECO:0007669"/>
    <property type="project" value="TreeGrafter"/>
</dbReference>
<dbReference type="InterPro" id="IPR045357">
    <property type="entry name" value="Aminopeptidase_N-like_N"/>
</dbReference>
<keyword evidence="9" id="KW-0378">Hydrolase</keyword>
<keyword evidence="10" id="KW-0862">Zinc</keyword>
<evidence type="ECO:0000256" key="1">
    <source>
        <dbReference type="ARBA" id="ARBA00000098"/>
    </source>
</evidence>
<dbReference type="GO" id="GO:0005737">
    <property type="term" value="C:cytoplasm"/>
    <property type="evidence" value="ECO:0007669"/>
    <property type="project" value="TreeGrafter"/>
</dbReference>
<dbReference type="Pfam" id="PF01433">
    <property type="entry name" value="Peptidase_M1"/>
    <property type="match status" value="1"/>
</dbReference>
<dbReference type="PRINTS" id="PR00756">
    <property type="entry name" value="ALADIPTASE"/>
</dbReference>
<dbReference type="EC" id="3.4.11.2" evidence="4"/>
<dbReference type="InterPro" id="IPR001930">
    <property type="entry name" value="Peptidase_M1"/>
</dbReference>
<dbReference type="Gene3D" id="1.10.390.10">
    <property type="entry name" value="Neutral Protease Domain 2"/>
    <property type="match status" value="1"/>
</dbReference>
<proteinExistence type="inferred from homology"/>
<comment type="caution">
    <text evidence="14">The sequence shown here is derived from an EMBL/GenBank/DDBJ whole genome shotgun (WGS) entry which is preliminary data.</text>
</comment>
<evidence type="ECO:0000256" key="9">
    <source>
        <dbReference type="ARBA" id="ARBA00022801"/>
    </source>
</evidence>
<dbReference type="OrthoDB" id="100605at2"/>
<dbReference type="GO" id="GO:0070006">
    <property type="term" value="F:metalloaminopeptidase activity"/>
    <property type="evidence" value="ECO:0007669"/>
    <property type="project" value="TreeGrafter"/>
</dbReference>
<evidence type="ECO:0000313" key="15">
    <source>
        <dbReference type="Proteomes" id="UP000281985"/>
    </source>
</evidence>
<evidence type="ECO:0000259" key="12">
    <source>
        <dbReference type="Pfam" id="PF01433"/>
    </source>
</evidence>
<dbReference type="GO" id="GO:0016020">
    <property type="term" value="C:membrane"/>
    <property type="evidence" value="ECO:0007669"/>
    <property type="project" value="TreeGrafter"/>
</dbReference>
<dbReference type="AlphaFoldDB" id="A0A3M0GFW9"/>
<evidence type="ECO:0000259" key="13">
    <source>
        <dbReference type="Pfam" id="PF17900"/>
    </source>
</evidence>
<dbReference type="GO" id="GO:0006508">
    <property type="term" value="P:proteolysis"/>
    <property type="evidence" value="ECO:0007669"/>
    <property type="project" value="UniProtKB-KW"/>
</dbReference>
<comment type="cofactor">
    <cofactor evidence="2">
        <name>Zn(2+)</name>
        <dbReference type="ChEBI" id="CHEBI:29105"/>
    </cofactor>
</comment>